<dbReference type="Gene3D" id="3.40.50.720">
    <property type="entry name" value="NAD(P)-binding Rossmann-like Domain"/>
    <property type="match status" value="1"/>
</dbReference>
<proteinExistence type="inferred from homology"/>
<accession>A0A8J3I050</accession>
<dbReference type="EMBL" id="BNJF01000002">
    <property type="protein sequence ID" value="GHO46889.1"/>
    <property type="molecule type" value="Genomic_DNA"/>
</dbReference>
<dbReference type="Pfam" id="PF13561">
    <property type="entry name" value="adh_short_C2"/>
    <property type="match status" value="1"/>
</dbReference>
<evidence type="ECO:0000256" key="1">
    <source>
        <dbReference type="ARBA" id="ARBA00006484"/>
    </source>
</evidence>
<feature type="domain" description="Ketoreductase" evidence="3">
    <location>
        <begin position="8"/>
        <end position="196"/>
    </location>
</feature>
<dbReference type="SMART" id="SM00822">
    <property type="entry name" value="PKS_KR"/>
    <property type="match status" value="1"/>
</dbReference>
<keyword evidence="5" id="KW-1185">Reference proteome</keyword>
<dbReference type="RefSeq" id="WP_220196233.1">
    <property type="nucleotide sequence ID" value="NZ_BNJF01000002.1"/>
</dbReference>
<dbReference type="SUPFAM" id="SSF51735">
    <property type="entry name" value="NAD(P)-binding Rossmann-fold domains"/>
    <property type="match status" value="1"/>
</dbReference>
<dbReference type="InterPro" id="IPR036291">
    <property type="entry name" value="NAD(P)-bd_dom_sf"/>
</dbReference>
<keyword evidence="2" id="KW-0560">Oxidoreductase</keyword>
<dbReference type="InterPro" id="IPR002347">
    <property type="entry name" value="SDR_fam"/>
</dbReference>
<evidence type="ECO:0000313" key="5">
    <source>
        <dbReference type="Proteomes" id="UP000612362"/>
    </source>
</evidence>
<dbReference type="InterPro" id="IPR057326">
    <property type="entry name" value="KR_dom"/>
</dbReference>
<dbReference type="AlphaFoldDB" id="A0A8J3I050"/>
<comment type="similarity">
    <text evidence="1">Belongs to the short-chain dehydrogenases/reductases (SDR) family.</text>
</comment>
<dbReference type="PRINTS" id="PR00081">
    <property type="entry name" value="GDHRDH"/>
</dbReference>
<organism evidence="4 5">
    <name type="scientific">Ktedonospora formicarum</name>
    <dbReference type="NCBI Taxonomy" id="2778364"/>
    <lineage>
        <taxon>Bacteria</taxon>
        <taxon>Bacillati</taxon>
        <taxon>Chloroflexota</taxon>
        <taxon>Ktedonobacteria</taxon>
        <taxon>Ktedonobacterales</taxon>
        <taxon>Ktedonobacteraceae</taxon>
        <taxon>Ktedonospora</taxon>
    </lineage>
</organism>
<dbReference type="Proteomes" id="UP000612362">
    <property type="component" value="Unassembled WGS sequence"/>
</dbReference>
<evidence type="ECO:0000313" key="4">
    <source>
        <dbReference type="EMBL" id="GHO46889.1"/>
    </source>
</evidence>
<reference evidence="4" key="1">
    <citation type="submission" date="2020-10" db="EMBL/GenBank/DDBJ databases">
        <title>Taxonomic study of unclassified bacteria belonging to the class Ktedonobacteria.</title>
        <authorList>
            <person name="Yabe S."/>
            <person name="Wang C.M."/>
            <person name="Zheng Y."/>
            <person name="Sakai Y."/>
            <person name="Cavaletti L."/>
            <person name="Monciardini P."/>
            <person name="Donadio S."/>
        </authorList>
    </citation>
    <scope>NUCLEOTIDE SEQUENCE</scope>
    <source>
        <strain evidence="4">SOSP1-1</strain>
    </source>
</reference>
<comment type="caution">
    <text evidence="4">The sequence shown here is derived from an EMBL/GenBank/DDBJ whole genome shotgun (WGS) entry which is preliminary data.</text>
</comment>
<protein>
    <submittedName>
        <fullName evidence="4">Oxidoreductase</fullName>
    </submittedName>
</protein>
<sequence>MTQILSGKVALVTGGSRGIGAATAYALAEQGADVTISYTSDASVTKAETLIRQIKEMGVRAIAFRADQADPAQVTGLIDQVIKYFGRLDILVNNAGVLAFGEITDPQRDETTFNNLMAVNLTSVATGVRAAARVMGEGGRIISIGSWFSTRTGIPGIADYSAAKAAIAGYTRGWARDLGPKGITVNIIQPGAIDTDMNPADGPFSPGVTSTIALGRYGRPEEIAAAIVFLASPAASYITGTTLTVDGGMLA</sequence>
<dbReference type="FunFam" id="3.40.50.720:FF:000084">
    <property type="entry name" value="Short-chain dehydrogenase reductase"/>
    <property type="match status" value="1"/>
</dbReference>
<dbReference type="PRINTS" id="PR00080">
    <property type="entry name" value="SDRFAMILY"/>
</dbReference>
<evidence type="ECO:0000259" key="3">
    <source>
        <dbReference type="SMART" id="SM00822"/>
    </source>
</evidence>
<dbReference type="GO" id="GO:0016616">
    <property type="term" value="F:oxidoreductase activity, acting on the CH-OH group of donors, NAD or NADP as acceptor"/>
    <property type="evidence" value="ECO:0007669"/>
    <property type="project" value="UniProtKB-ARBA"/>
</dbReference>
<gene>
    <name evidence="4" type="ORF">KSX_50520</name>
</gene>
<dbReference type="PANTHER" id="PTHR42760">
    <property type="entry name" value="SHORT-CHAIN DEHYDROGENASES/REDUCTASES FAMILY MEMBER"/>
    <property type="match status" value="1"/>
</dbReference>
<dbReference type="PANTHER" id="PTHR42760:SF133">
    <property type="entry name" value="3-OXOACYL-[ACYL-CARRIER-PROTEIN] REDUCTASE"/>
    <property type="match status" value="1"/>
</dbReference>
<name>A0A8J3I050_9CHLR</name>
<evidence type="ECO:0000256" key="2">
    <source>
        <dbReference type="ARBA" id="ARBA00023002"/>
    </source>
</evidence>